<dbReference type="AlphaFoldDB" id="A0A8J3MQE3"/>
<keyword evidence="1" id="KW-1133">Transmembrane helix</keyword>
<dbReference type="Proteomes" id="UP000637906">
    <property type="component" value="Unassembled WGS sequence"/>
</dbReference>
<keyword evidence="3" id="KW-1185">Reference proteome</keyword>
<evidence type="ECO:0000256" key="1">
    <source>
        <dbReference type="SAM" id="Phobius"/>
    </source>
</evidence>
<comment type="caution">
    <text evidence="2">The sequence shown here is derived from an EMBL/GenBank/DDBJ whole genome shotgun (WGS) entry which is preliminary data.</text>
</comment>
<dbReference type="EMBL" id="BNGU01000014">
    <property type="protein sequence ID" value="GHM59457.1"/>
    <property type="molecule type" value="Genomic_DNA"/>
</dbReference>
<protein>
    <submittedName>
        <fullName evidence="2">Uncharacterized protein</fullName>
    </submittedName>
</protein>
<gene>
    <name evidence="2" type="ORF">sL5_04500</name>
</gene>
<proteinExistence type="predicted"/>
<organism evidence="2 3">
    <name type="scientific">Candidatus Mesenet longicola</name>
    <dbReference type="NCBI Taxonomy" id="1892558"/>
    <lineage>
        <taxon>Bacteria</taxon>
        <taxon>Pseudomonadati</taxon>
        <taxon>Pseudomonadota</taxon>
        <taxon>Alphaproteobacteria</taxon>
        <taxon>Rickettsiales</taxon>
        <taxon>Anaplasmataceae</taxon>
        <taxon>Candidatus Mesenet</taxon>
    </lineage>
</organism>
<accession>A0A8J3MQE3</accession>
<keyword evidence="1" id="KW-0472">Membrane</keyword>
<reference evidence="2 3" key="1">
    <citation type="journal article" date="2021" name="Microb. Ecol.">
        <title>Candidatus Mesenet longicola: Novel Endosymbionts of Brontispa longissima that Induce Cytoplasmic Incompatibility.</title>
        <authorList>
            <person name="Takano S."/>
            <person name="Gotoh Y."/>
            <person name="Hayashi T."/>
        </authorList>
    </citation>
    <scope>NUCLEOTIDE SEQUENCE [LARGE SCALE GENOMIC DNA]</scope>
    <source>
        <strain evidence="2">L5</strain>
    </source>
</reference>
<feature type="transmembrane region" description="Helical" evidence="1">
    <location>
        <begin position="336"/>
        <end position="354"/>
    </location>
</feature>
<name>A0A8J3MQE3_9RICK</name>
<evidence type="ECO:0000313" key="2">
    <source>
        <dbReference type="EMBL" id="GHM59457.1"/>
    </source>
</evidence>
<keyword evidence="1" id="KW-0812">Transmembrane</keyword>
<sequence length="424" mass="48547">MEDKLSSSSSTASTTLSIKGCRNVIRMAAQFFPIDNQYLAPICDKEILVYPFLIQRSLMKDITCRVVERILDKRLESDQKELELQEELAKQAGLGLPSSLEELYDAVLNEADGGARSDEQQTFISEAMNQFSNISEEVGLTREIMISKLIEYLSNGLTQFRSDQGLSKEMKNIYQMLPSVEIGLNEVKLTQNMIDQYNCDIERQKKVLCSWQKGNFSQYAEEIKVRVFKYKKGVIFQQEVEKELARYIILLSDKNVQGIFKRFEDILHISKGNSQQLKMLLHIHPELVIIHVLNINMANIINKVVDKSIKVSRELEEDIDHSTQNLSREHSMSFKILSSISMIIAPLPVLYYIFTHTSALAITHIYNTYANYQYGGPIRKKVQDIAAELDINYKSYLKKSIEENPSNKLGKPGVQEIANNNQKL</sequence>
<evidence type="ECO:0000313" key="3">
    <source>
        <dbReference type="Proteomes" id="UP000637906"/>
    </source>
</evidence>